<keyword evidence="4" id="KW-0808">Transferase</keyword>
<dbReference type="InterPro" id="IPR046348">
    <property type="entry name" value="SIS_dom_sf"/>
</dbReference>
<dbReference type="GO" id="GO:0004360">
    <property type="term" value="F:glutamine-fructose-6-phosphate transaminase (isomerizing) activity"/>
    <property type="evidence" value="ECO:0007669"/>
    <property type="project" value="UniProtKB-EC"/>
</dbReference>
<feature type="non-terminal residue" evidence="4">
    <location>
        <position position="1"/>
    </location>
</feature>
<name>A0AB35Y9E7_9FIRM</name>
<dbReference type="Gene3D" id="3.40.50.10490">
    <property type="entry name" value="Glucose-6-phosphate isomerase like protein, domain 1"/>
    <property type="match status" value="2"/>
</dbReference>
<accession>A0AB35Y9E7</accession>
<dbReference type="GO" id="GO:0006487">
    <property type="term" value="P:protein N-linked glycosylation"/>
    <property type="evidence" value="ECO:0007669"/>
    <property type="project" value="TreeGrafter"/>
</dbReference>
<protein>
    <recommendedName>
        <fullName evidence="3">Glutamine--fructose-6-phosphate aminotransferase [isomerizing]</fullName>
        <ecNumber evidence="2">2.6.1.16</ecNumber>
    </recommendedName>
</protein>
<dbReference type="GO" id="GO:0006002">
    <property type="term" value="P:fructose 6-phosphate metabolic process"/>
    <property type="evidence" value="ECO:0007669"/>
    <property type="project" value="TreeGrafter"/>
</dbReference>
<evidence type="ECO:0000256" key="3">
    <source>
        <dbReference type="ARBA" id="ARBA00016090"/>
    </source>
</evidence>
<comment type="caution">
    <text evidence="4">The sequence shown here is derived from an EMBL/GenBank/DDBJ whole genome shotgun (WGS) entry which is preliminary data.</text>
</comment>
<evidence type="ECO:0000256" key="1">
    <source>
        <dbReference type="ARBA" id="ARBA00001031"/>
    </source>
</evidence>
<dbReference type="PANTHER" id="PTHR10937">
    <property type="entry name" value="GLUCOSAMINE--FRUCTOSE-6-PHOSPHATE AMINOTRANSFERASE, ISOMERIZING"/>
    <property type="match status" value="1"/>
</dbReference>
<sequence>SIAREADKVFYTLAGPEISVATTKAYSAQLAAMYCMAVQFAKGRGKITEEQDSYYISELLTLPGKMEKTLEDKERIQWFAAKYAN</sequence>
<comment type="catalytic activity">
    <reaction evidence="1">
        <text>D-fructose 6-phosphate + L-glutamine = D-glucosamine 6-phosphate + L-glutamate</text>
        <dbReference type="Rhea" id="RHEA:13237"/>
        <dbReference type="ChEBI" id="CHEBI:29985"/>
        <dbReference type="ChEBI" id="CHEBI:58359"/>
        <dbReference type="ChEBI" id="CHEBI:58725"/>
        <dbReference type="ChEBI" id="CHEBI:61527"/>
        <dbReference type="EC" id="2.6.1.16"/>
    </reaction>
</comment>
<dbReference type="SUPFAM" id="SSF53697">
    <property type="entry name" value="SIS domain"/>
    <property type="match status" value="1"/>
</dbReference>
<reference evidence="4" key="1">
    <citation type="submission" date="2024-03" db="EMBL/GenBank/DDBJ databases">
        <authorList>
            <person name="Plomp N."/>
            <person name="Harmsen H.J."/>
        </authorList>
    </citation>
    <scope>NUCLEOTIDE SEQUENCE</scope>
    <source>
        <strain evidence="4">HTF-128</strain>
    </source>
</reference>
<feature type="non-terminal residue" evidence="4">
    <location>
        <position position="85"/>
    </location>
</feature>
<dbReference type="GO" id="GO:0006047">
    <property type="term" value="P:UDP-N-acetylglucosamine metabolic process"/>
    <property type="evidence" value="ECO:0007669"/>
    <property type="project" value="TreeGrafter"/>
</dbReference>
<organism evidence="4 5">
    <name type="scientific">Faecalibacterium wellingii</name>
    <dbReference type="NCBI Taxonomy" id="2929491"/>
    <lineage>
        <taxon>Bacteria</taxon>
        <taxon>Bacillati</taxon>
        <taxon>Bacillota</taxon>
        <taxon>Clostridia</taxon>
        <taxon>Eubacteriales</taxon>
        <taxon>Oscillospiraceae</taxon>
        <taxon>Faecalibacterium</taxon>
    </lineage>
</organism>
<dbReference type="GO" id="GO:0097367">
    <property type="term" value="F:carbohydrate derivative binding"/>
    <property type="evidence" value="ECO:0007669"/>
    <property type="project" value="InterPro"/>
</dbReference>
<dbReference type="EC" id="2.6.1.16" evidence="2"/>
<evidence type="ECO:0000313" key="4">
    <source>
        <dbReference type="EMBL" id="MEJ5197282.1"/>
    </source>
</evidence>
<dbReference type="Proteomes" id="UP001373196">
    <property type="component" value="Unassembled WGS sequence"/>
</dbReference>
<evidence type="ECO:0000256" key="2">
    <source>
        <dbReference type="ARBA" id="ARBA00012916"/>
    </source>
</evidence>
<dbReference type="GO" id="GO:0005829">
    <property type="term" value="C:cytosol"/>
    <property type="evidence" value="ECO:0007669"/>
    <property type="project" value="TreeGrafter"/>
</dbReference>
<proteinExistence type="predicted"/>
<dbReference type="EMBL" id="JBBFGL010000072">
    <property type="protein sequence ID" value="MEJ5197282.1"/>
    <property type="molecule type" value="Genomic_DNA"/>
</dbReference>
<dbReference type="AlphaFoldDB" id="A0AB35Y9E7"/>
<keyword evidence="4" id="KW-0032">Aminotransferase</keyword>
<dbReference type="PANTHER" id="PTHR10937:SF0">
    <property type="entry name" value="GLUTAMINE--FRUCTOSE-6-PHOSPHATE TRANSAMINASE (ISOMERIZING)"/>
    <property type="match status" value="1"/>
</dbReference>
<gene>
    <name evidence="4" type="ORF">WF834_14255</name>
</gene>
<evidence type="ECO:0000313" key="5">
    <source>
        <dbReference type="Proteomes" id="UP001373196"/>
    </source>
</evidence>